<feature type="transmembrane region" description="Helical" evidence="2">
    <location>
        <begin position="39"/>
        <end position="59"/>
    </location>
</feature>
<gene>
    <name evidence="3" type="ORF">ACFPCY_36450</name>
</gene>
<evidence type="ECO:0008006" key="5">
    <source>
        <dbReference type="Google" id="ProtNLM"/>
    </source>
</evidence>
<dbReference type="RefSeq" id="WP_378263171.1">
    <property type="nucleotide sequence ID" value="NZ_JBHSIT010000014.1"/>
</dbReference>
<keyword evidence="2" id="KW-1133">Transmembrane helix</keyword>
<sequence>MSRPTFLPPDDETPPPSEPSEPTVEAEPEKAPRSRRNPWWLAGAAALVAIVGGVTWAIVGSSDDKKDKATYASSPSMCNAVSQATLDRLVPKAEQPPTSGAYPSQRYTYCDWRSAASAQPGAKRIVERGVMVAVRLHTDDDAAKADFDAAWQGALHSSGTTSLGTLRSDNTTRLGGIGDQAFFTHRTAVSGLGKLGTAEETVRIHNAVVIVSYRGRDSTADRFGWADQKTSTPLDAATARPSTDALAHEVVTALTACAPCKARS</sequence>
<organism evidence="3 4">
    <name type="scientific">Actinomadura gamaensis</name>
    <dbReference type="NCBI Taxonomy" id="1763541"/>
    <lineage>
        <taxon>Bacteria</taxon>
        <taxon>Bacillati</taxon>
        <taxon>Actinomycetota</taxon>
        <taxon>Actinomycetes</taxon>
        <taxon>Streptosporangiales</taxon>
        <taxon>Thermomonosporaceae</taxon>
        <taxon>Actinomadura</taxon>
    </lineage>
</organism>
<keyword evidence="4" id="KW-1185">Reference proteome</keyword>
<name>A0ABV9UA96_9ACTN</name>
<feature type="region of interest" description="Disordered" evidence="1">
    <location>
        <begin position="1"/>
        <end position="35"/>
    </location>
</feature>
<evidence type="ECO:0000256" key="2">
    <source>
        <dbReference type="SAM" id="Phobius"/>
    </source>
</evidence>
<accession>A0ABV9UA96</accession>
<proteinExistence type="predicted"/>
<protein>
    <recommendedName>
        <fullName evidence="5">Secreted protein</fullName>
    </recommendedName>
</protein>
<dbReference type="Proteomes" id="UP001595872">
    <property type="component" value="Unassembled WGS sequence"/>
</dbReference>
<evidence type="ECO:0000313" key="3">
    <source>
        <dbReference type="EMBL" id="MFC4912838.1"/>
    </source>
</evidence>
<reference evidence="4" key="1">
    <citation type="journal article" date="2019" name="Int. J. Syst. Evol. Microbiol.">
        <title>The Global Catalogue of Microorganisms (GCM) 10K type strain sequencing project: providing services to taxonomists for standard genome sequencing and annotation.</title>
        <authorList>
            <consortium name="The Broad Institute Genomics Platform"/>
            <consortium name="The Broad Institute Genome Sequencing Center for Infectious Disease"/>
            <person name="Wu L."/>
            <person name="Ma J."/>
        </authorList>
    </citation>
    <scope>NUCLEOTIDE SEQUENCE [LARGE SCALE GENOMIC DNA]</scope>
    <source>
        <strain evidence="4">KLKA75</strain>
    </source>
</reference>
<dbReference type="EMBL" id="JBHSIT010000014">
    <property type="protein sequence ID" value="MFC4912838.1"/>
    <property type="molecule type" value="Genomic_DNA"/>
</dbReference>
<evidence type="ECO:0000256" key="1">
    <source>
        <dbReference type="SAM" id="MobiDB-lite"/>
    </source>
</evidence>
<comment type="caution">
    <text evidence="3">The sequence shown here is derived from an EMBL/GenBank/DDBJ whole genome shotgun (WGS) entry which is preliminary data.</text>
</comment>
<keyword evidence="2" id="KW-0472">Membrane</keyword>
<keyword evidence="2" id="KW-0812">Transmembrane</keyword>
<evidence type="ECO:0000313" key="4">
    <source>
        <dbReference type="Proteomes" id="UP001595872"/>
    </source>
</evidence>